<dbReference type="OrthoDB" id="1924677at2759"/>
<dbReference type="Proteomes" id="UP000631114">
    <property type="component" value="Unassembled WGS sequence"/>
</dbReference>
<reference evidence="2 3" key="1">
    <citation type="submission" date="2020-10" db="EMBL/GenBank/DDBJ databases">
        <title>The Coptis chinensis genome and diversification of protoberbering-type alkaloids.</title>
        <authorList>
            <person name="Wang B."/>
            <person name="Shu S."/>
            <person name="Song C."/>
            <person name="Liu Y."/>
        </authorList>
    </citation>
    <scope>NUCLEOTIDE SEQUENCE [LARGE SCALE GENOMIC DNA]</scope>
    <source>
        <strain evidence="2">HL-2020</strain>
        <tissue evidence="2">Leaf</tissue>
    </source>
</reference>
<comment type="caution">
    <text evidence="2">The sequence shown here is derived from an EMBL/GenBank/DDBJ whole genome shotgun (WGS) entry which is preliminary data.</text>
</comment>
<dbReference type="EMBL" id="JADFTS010000009">
    <property type="protein sequence ID" value="KAF9587322.1"/>
    <property type="molecule type" value="Genomic_DNA"/>
</dbReference>
<proteinExistence type="predicted"/>
<dbReference type="PROSITE" id="PS50181">
    <property type="entry name" value="FBOX"/>
    <property type="match status" value="1"/>
</dbReference>
<dbReference type="Gene3D" id="1.20.1280.50">
    <property type="match status" value="1"/>
</dbReference>
<sequence>MSWNNSMERRDDNGMEYLDTQAGRHSMLTGVEYYHRRPKRYSKRKAETEYSDYRHRRHHHRREKIAKTNYDNDNNTVLSVEIPSEIMSNILLRLPIKSLVRFLAVSKNWYNLIRDSDFIDLAYKQHQGKDGWVAIKIPFKKELHGEQLKIAATCNGLLCLVSKYDFRLKHPIIIYNPITKETLTLPKLDLIETETEDSENTRTTKGALESFIITLGQTSWRKLHLPCENECEFTVSSWHNRNSAFFNGVIYWILERKRGYGFINHILAFDENCRVIMFNDTSISTSFYYGRCTLVGFGEYLALIGNNEQMPIWRLVDDNRGTWIHHSTQQMFPFKNFNGDSSTYNVVDKMGDDSLLLSDYYHYFFDHPKQHLVLYHPKTGSLHIDFVSGVIPRSFDVLSFVPSFVSLNI</sequence>
<dbReference type="InterPro" id="IPR036047">
    <property type="entry name" value="F-box-like_dom_sf"/>
</dbReference>
<dbReference type="InterPro" id="IPR001810">
    <property type="entry name" value="F-box_dom"/>
</dbReference>
<dbReference type="InterPro" id="IPR050796">
    <property type="entry name" value="SCF_F-box_component"/>
</dbReference>
<dbReference type="Pfam" id="PF00646">
    <property type="entry name" value="F-box"/>
    <property type="match status" value="1"/>
</dbReference>
<accession>A0A835GWT0</accession>
<gene>
    <name evidence="2" type="ORF">IFM89_001070</name>
</gene>
<protein>
    <recommendedName>
        <fullName evidence="1">F-box domain-containing protein</fullName>
    </recommendedName>
</protein>
<dbReference type="PANTHER" id="PTHR31672">
    <property type="entry name" value="BNACNNG10540D PROTEIN"/>
    <property type="match status" value="1"/>
</dbReference>
<dbReference type="AlphaFoldDB" id="A0A835GWT0"/>
<feature type="domain" description="F-box" evidence="1">
    <location>
        <begin position="76"/>
        <end position="126"/>
    </location>
</feature>
<keyword evidence="3" id="KW-1185">Reference proteome</keyword>
<evidence type="ECO:0000313" key="2">
    <source>
        <dbReference type="EMBL" id="KAF9587322.1"/>
    </source>
</evidence>
<organism evidence="2 3">
    <name type="scientific">Coptis chinensis</name>
    <dbReference type="NCBI Taxonomy" id="261450"/>
    <lineage>
        <taxon>Eukaryota</taxon>
        <taxon>Viridiplantae</taxon>
        <taxon>Streptophyta</taxon>
        <taxon>Embryophyta</taxon>
        <taxon>Tracheophyta</taxon>
        <taxon>Spermatophyta</taxon>
        <taxon>Magnoliopsida</taxon>
        <taxon>Ranunculales</taxon>
        <taxon>Ranunculaceae</taxon>
        <taxon>Coptidoideae</taxon>
        <taxon>Coptis</taxon>
    </lineage>
</organism>
<evidence type="ECO:0000313" key="3">
    <source>
        <dbReference type="Proteomes" id="UP000631114"/>
    </source>
</evidence>
<dbReference type="PANTHER" id="PTHR31672:SF13">
    <property type="entry name" value="F-BOX PROTEIN CPR30-LIKE"/>
    <property type="match status" value="1"/>
</dbReference>
<dbReference type="SMART" id="SM00256">
    <property type="entry name" value="FBOX"/>
    <property type="match status" value="1"/>
</dbReference>
<dbReference type="SUPFAM" id="SSF81383">
    <property type="entry name" value="F-box domain"/>
    <property type="match status" value="1"/>
</dbReference>
<dbReference type="CDD" id="cd22157">
    <property type="entry name" value="F-box_AtFBW1-like"/>
    <property type="match status" value="1"/>
</dbReference>
<name>A0A835GWT0_9MAGN</name>
<evidence type="ECO:0000259" key="1">
    <source>
        <dbReference type="PROSITE" id="PS50181"/>
    </source>
</evidence>